<keyword evidence="2" id="KW-1185">Reference proteome</keyword>
<evidence type="ECO:0000313" key="1">
    <source>
        <dbReference type="EMBL" id="MDR5895394.1"/>
    </source>
</evidence>
<dbReference type="InterPro" id="IPR003718">
    <property type="entry name" value="OsmC/Ohr_fam"/>
</dbReference>
<protein>
    <submittedName>
        <fullName evidence="1">OsmC family protein</fullName>
    </submittedName>
</protein>
<comment type="caution">
    <text evidence="1">The sequence shown here is derived from an EMBL/GenBank/DDBJ whole genome shotgun (WGS) entry which is preliminary data.</text>
</comment>
<dbReference type="InterPro" id="IPR015946">
    <property type="entry name" value="KH_dom-like_a/b"/>
</dbReference>
<dbReference type="PANTHER" id="PTHR42830">
    <property type="entry name" value="OSMOTICALLY INDUCIBLE FAMILY PROTEIN"/>
    <property type="match status" value="1"/>
</dbReference>
<name>A0ABU1GTP4_9GAMM</name>
<reference evidence="1 2" key="1">
    <citation type="submission" date="2023-04" db="EMBL/GenBank/DDBJ databases">
        <title>A long-awaited taxogenomic arrangement of the family Halomonadaceae.</title>
        <authorList>
            <person name="De La Haba R."/>
            <person name="Chuvochina M."/>
            <person name="Wittouck S."/>
            <person name="Arahal D.R."/>
            <person name="Sanchez-Porro C."/>
            <person name="Hugenholtz P."/>
            <person name="Ventosa A."/>
        </authorList>
    </citation>
    <scope>NUCLEOTIDE SEQUENCE [LARGE SCALE GENOMIC DNA]</scope>
    <source>
        <strain evidence="1 2">DSM 22428</strain>
    </source>
</reference>
<accession>A0ABU1GTP4</accession>
<sequence>MQHTYTSHIAWHSASGTTDYRAYSRDHELRCAQKPVLDVSADPAFLGSAERHNPEDFFLASLSSCHMLWYLHLCADSGVVVLSYDDHPTGTLVLEPSGAGEFTAVRLAPRVEIRADSDASRAFELHERAHGYCFIARSVRCTIELAPDIVKSEA</sequence>
<dbReference type="Pfam" id="PF02566">
    <property type="entry name" value="OsmC"/>
    <property type="match status" value="1"/>
</dbReference>
<dbReference type="RefSeq" id="WP_251591120.1">
    <property type="nucleotide sequence ID" value="NZ_JAMLJI010000001.1"/>
</dbReference>
<dbReference type="EMBL" id="JARWAO010000002">
    <property type="protein sequence ID" value="MDR5895394.1"/>
    <property type="molecule type" value="Genomic_DNA"/>
</dbReference>
<gene>
    <name evidence="1" type="ORF">QC825_04795</name>
</gene>
<proteinExistence type="predicted"/>
<dbReference type="Proteomes" id="UP001269375">
    <property type="component" value="Unassembled WGS sequence"/>
</dbReference>
<dbReference type="InterPro" id="IPR052707">
    <property type="entry name" value="OsmC_Ohr_Peroxiredoxin"/>
</dbReference>
<dbReference type="Gene3D" id="3.30.300.20">
    <property type="match status" value="1"/>
</dbReference>
<evidence type="ECO:0000313" key="2">
    <source>
        <dbReference type="Proteomes" id="UP001269375"/>
    </source>
</evidence>
<organism evidence="1 2">
    <name type="scientific">Larsenimonas suaedae</name>
    <dbReference type="NCBI Taxonomy" id="1851019"/>
    <lineage>
        <taxon>Bacteria</taxon>
        <taxon>Pseudomonadati</taxon>
        <taxon>Pseudomonadota</taxon>
        <taxon>Gammaproteobacteria</taxon>
        <taxon>Oceanospirillales</taxon>
        <taxon>Halomonadaceae</taxon>
        <taxon>Larsenimonas</taxon>
    </lineage>
</organism>
<dbReference type="SUPFAM" id="SSF82784">
    <property type="entry name" value="OsmC-like"/>
    <property type="match status" value="1"/>
</dbReference>
<dbReference type="PANTHER" id="PTHR42830:SF2">
    <property type="entry name" value="OSMC_OHR FAMILY PROTEIN"/>
    <property type="match status" value="1"/>
</dbReference>
<dbReference type="InterPro" id="IPR036102">
    <property type="entry name" value="OsmC/Ohrsf"/>
</dbReference>